<dbReference type="Gene3D" id="3.90.550.10">
    <property type="entry name" value="Spore Coat Polysaccharide Biosynthesis Protein SpsA, Chain A"/>
    <property type="match status" value="1"/>
</dbReference>
<dbReference type="STRING" id="626887.J057_22935"/>
<dbReference type="OrthoDB" id="9802649at2"/>
<evidence type="ECO:0000313" key="2">
    <source>
        <dbReference type="EMBL" id="ENO14299.1"/>
    </source>
</evidence>
<dbReference type="RefSeq" id="WP_004582518.1">
    <property type="nucleotide sequence ID" value="NZ_AP028878.1"/>
</dbReference>
<dbReference type="SUPFAM" id="SSF53448">
    <property type="entry name" value="Nucleotide-diphospho-sugar transferases"/>
    <property type="match status" value="1"/>
</dbReference>
<comment type="caution">
    <text evidence="2">The sequence shown here is derived from an EMBL/GenBank/DDBJ whole genome shotgun (WGS) entry which is preliminary data.</text>
</comment>
<evidence type="ECO:0000259" key="1">
    <source>
        <dbReference type="Pfam" id="PF00535"/>
    </source>
</evidence>
<dbReference type="eggNOG" id="COG1216">
    <property type="taxonomic scope" value="Bacteria"/>
</dbReference>
<protein>
    <submittedName>
        <fullName evidence="2">Glycosyltransferase family 2 protein</fullName>
    </submittedName>
</protein>
<dbReference type="HOGENOM" id="CLU_025996_0_0_6"/>
<organism evidence="2 3">
    <name type="scientific">Marinobacter nanhaiticus D15-8W</name>
    <dbReference type="NCBI Taxonomy" id="626887"/>
    <lineage>
        <taxon>Bacteria</taxon>
        <taxon>Pseudomonadati</taxon>
        <taxon>Pseudomonadota</taxon>
        <taxon>Gammaproteobacteria</taxon>
        <taxon>Pseudomonadales</taxon>
        <taxon>Marinobacteraceae</taxon>
        <taxon>Marinobacter</taxon>
    </lineage>
</organism>
<dbReference type="AlphaFoldDB" id="N6W2G2"/>
<dbReference type="Proteomes" id="UP000013165">
    <property type="component" value="Unassembled WGS sequence"/>
</dbReference>
<dbReference type="PANTHER" id="PTHR22916">
    <property type="entry name" value="GLYCOSYLTRANSFERASE"/>
    <property type="match status" value="1"/>
</dbReference>
<dbReference type="InterPro" id="IPR029044">
    <property type="entry name" value="Nucleotide-diphossugar_trans"/>
</dbReference>
<keyword evidence="3" id="KW-1185">Reference proteome</keyword>
<dbReference type="PANTHER" id="PTHR22916:SF3">
    <property type="entry name" value="UDP-GLCNAC:BETAGAL BETA-1,3-N-ACETYLGLUCOSAMINYLTRANSFERASE-LIKE PROTEIN 1"/>
    <property type="match status" value="1"/>
</dbReference>
<proteinExistence type="predicted"/>
<name>N6W2G2_9GAMM</name>
<dbReference type="CDD" id="cd00761">
    <property type="entry name" value="Glyco_tranf_GTA_type"/>
    <property type="match status" value="1"/>
</dbReference>
<dbReference type="GO" id="GO:0016758">
    <property type="term" value="F:hexosyltransferase activity"/>
    <property type="evidence" value="ECO:0007669"/>
    <property type="project" value="UniProtKB-ARBA"/>
</dbReference>
<reference evidence="2 3" key="1">
    <citation type="journal article" date="2013" name="Genome Announc.">
        <title>Genome Sequence of the Polycyclic Aromatic Hydrocarbon-Degrading Bacterium Strain Marinobacter nanhaiticus D15-8WT.</title>
        <authorList>
            <person name="Cui Z."/>
            <person name="Gao W."/>
            <person name="Li Q."/>
            <person name="Xu G."/>
            <person name="Zheng L."/>
        </authorList>
    </citation>
    <scope>NUCLEOTIDE SEQUENCE [LARGE SCALE GENOMIC DNA]</scope>
    <source>
        <strain evidence="2 3">D15-8W</strain>
    </source>
</reference>
<feature type="domain" description="Glycosyltransferase 2-like" evidence="1">
    <location>
        <begin position="8"/>
        <end position="131"/>
    </location>
</feature>
<dbReference type="InterPro" id="IPR001173">
    <property type="entry name" value="Glyco_trans_2-like"/>
</dbReference>
<keyword evidence="2" id="KW-0808">Transferase</keyword>
<dbReference type="Pfam" id="PF00535">
    <property type="entry name" value="Glycos_transf_2"/>
    <property type="match status" value="1"/>
</dbReference>
<dbReference type="EMBL" id="APLQ01000014">
    <property type="protein sequence ID" value="ENO14299.1"/>
    <property type="molecule type" value="Genomic_DNA"/>
</dbReference>
<accession>N6W2G2</accession>
<gene>
    <name evidence="2" type="ORF">J057_22935</name>
</gene>
<evidence type="ECO:0000313" key="3">
    <source>
        <dbReference type="Proteomes" id="UP000013165"/>
    </source>
</evidence>
<sequence>MPKHPFFSVVIPTYNRQEMVVDAVQSVLAQSFADYEVIVVDDGSKDDTERALSAYLDRIKYVRQTNAGVATARNRGVVESSGEYVCYLDSDDTWPPNKLEIYKEAIDAHDSMPFLFSDFRKHNMRSDERYEKSNSDMFPYIFELSEPTHSGAFRLSGEDKLELLLTGYPLYPSTFAVRRDVHDNFRWDPGILKSEDFNFVLRLSKNYDMLYIDKDLATVRVHDSNKSADFLLKDKTNLATMRLYRDLYAKGRTRSLCNYYISRRQFLDGRGYMAKGLVGKGMVLMATSLAYKENWGRLMLKVWSKLGGR</sequence>
<dbReference type="PATRIC" id="fig|626887.3.peg.4588"/>